<evidence type="ECO:0000313" key="3">
    <source>
        <dbReference type="Proteomes" id="UP000540568"/>
    </source>
</evidence>
<dbReference type="GO" id="GO:0005509">
    <property type="term" value="F:calcium ion binding"/>
    <property type="evidence" value="ECO:0007669"/>
    <property type="project" value="InterPro"/>
</dbReference>
<proteinExistence type="predicted"/>
<feature type="region of interest" description="Disordered" evidence="1">
    <location>
        <begin position="86"/>
        <end position="106"/>
    </location>
</feature>
<protein>
    <submittedName>
        <fullName evidence="2">Heat shock protein beta</fullName>
    </submittedName>
</protein>
<sequence length="106" mass="11199">MATPERRWPQTSKENDVSEFLADKPGKYDLDGDGIPDVEVADTDGDGVVDAQFEDYDGDGVPDVELYDTDGDGVPDVVVETVAGTSTISVDTDGDGVDEPVDSFPA</sequence>
<evidence type="ECO:0000256" key="1">
    <source>
        <dbReference type="SAM" id="MobiDB-lite"/>
    </source>
</evidence>
<dbReference type="RefSeq" id="WP_182614518.1">
    <property type="nucleotide sequence ID" value="NZ_BAAATF010000002.1"/>
</dbReference>
<dbReference type="Proteomes" id="UP000540568">
    <property type="component" value="Unassembled WGS sequence"/>
</dbReference>
<keyword evidence="3" id="KW-1185">Reference proteome</keyword>
<reference evidence="2 3" key="1">
    <citation type="submission" date="2020-07" db="EMBL/GenBank/DDBJ databases">
        <title>Sequencing the genomes of 1000 actinobacteria strains.</title>
        <authorList>
            <person name="Klenk H.-P."/>
        </authorList>
    </citation>
    <scope>NUCLEOTIDE SEQUENCE [LARGE SCALE GENOMIC DNA]</scope>
    <source>
        <strain evidence="2 3">DSM 44121</strain>
    </source>
</reference>
<evidence type="ECO:0000313" key="2">
    <source>
        <dbReference type="EMBL" id="MBA8806851.1"/>
    </source>
</evidence>
<accession>A0A7W3J5V0</accession>
<feature type="region of interest" description="Disordered" evidence="1">
    <location>
        <begin position="1"/>
        <end position="30"/>
    </location>
</feature>
<dbReference type="Gene3D" id="4.10.1080.10">
    <property type="entry name" value="TSP type-3 repeat"/>
    <property type="match status" value="1"/>
</dbReference>
<name>A0A7W3J5V0_9MICO</name>
<dbReference type="AlphaFoldDB" id="A0A7W3J5V0"/>
<gene>
    <name evidence="2" type="ORF">FHX71_000793</name>
</gene>
<keyword evidence="2" id="KW-0346">Stress response</keyword>
<feature type="compositionally biased region" description="Acidic residues" evidence="1">
    <location>
        <begin position="92"/>
        <end position="106"/>
    </location>
</feature>
<dbReference type="EMBL" id="JACGWV010000001">
    <property type="protein sequence ID" value="MBA8806851.1"/>
    <property type="molecule type" value="Genomic_DNA"/>
</dbReference>
<organism evidence="2 3">
    <name type="scientific">Promicromonospora sukumoe</name>
    <dbReference type="NCBI Taxonomy" id="88382"/>
    <lineage>
        <taxon>Bacteria</taxon>
        <taxon>Bacillati</taxon>
        <taxon>Actinomycetota</taxon>
        <taxon>Actinomycetes</taxon>
        <taxon>Micrococcales</taxon>
        <taxon>Promicromonosporaceae</taxon>
        <taxon>Promicromonospora</taxon>
    </lineage>
</organism>
<comment type="caution">
    <text evidence="2">The sequence shown here is derived from an EMBL/GenBank/DDBJ whole genome shotgun (WGS) entry which is preliminary data.</text>
</comment>
<dbReference type="SUPFAM" id="SSF103647">
    <property type="entry name" value="TSP type-3 repeat"/>
    <property type="match status" value="1"/>
</dbReference>
<dbReference type="InterPro" id="IPR028974">
    <property type="entry name" value="TSP_type-3_rpt"/>
</dbReference>